<dbReference type="GO" id="GO:0016616">
    <property type="term" value="F:oxidoreductase activity, acting on the CH-OH group of donors, NAD or NADP as acceptor"/>
    <property type="evidence" value="ECO:0007669"/>
    <property type="project" value="InterPro"/>
</dbReference>
<dbReference type="KEGG" id="srt:Srot_2523"/>
<dbReference type="eggNOG" id="COG1250">
    <property type="taxonomic scope" value="Bacteria"/>
</dbReference>
<feature type="site" description="Important for catalytic activity" evidence="4">
    <location>
        <position position="142"/>
    </location>
</feature>
<dbReference type="OrthoDB" id="9771883at2"/>
<dbReference type="GO" id="GO:0070403">
    <property type="term" value="F:NAD+ binding"/>
    <property type="evidence" value="ECO:0007669"/>
    <property type="project" value="InterPro"/>
</dbReference>
<organism evidence="7 8">
    <name type="scientific">Segniliparus rotundus (strain ATCC BAA-972 / CDC 1076 / CIP 108378 / DSM 44985 / JCM 13578)</name>
    <dbReference type="NCBI Taxonomy" id="640132"/>
    <lineage>
        <taxon>Bacteria</taxon>
        <taxon>Bacillati</taxon>
        <taxon>Actinomycetota</taxon>
        <taxon>Actinomycetes</taxon>
        <taxon>Mycobacteriales</taxon>
        <taxon>Segniliparaceae</taxon>
        <taxon>Segniliparus</taxon>
    </lineage>
</organism>
<comment type="pathway">
    <text evidence="1">Lipid metabolism; butanoate metabolism.</text>
</comment>
<dbReference type="Gene3D" id="1.10.1040.10">
    <property type="entry name" value="N-(1-d-carboxylethyl)-l-norvaline Dehydrogenase, domain 2"/>
    <property type="match status" value="1"/>
</dbReference>
<dbReference type="Pfam" id="PF00725">
    <property type="entry name" value="3HCDH"/>
    <property type="match status" value="1"/>
</dbReference>
<dbReference type="Proteomes" id="UP000002247">
    <property type="component" value="Chromosome"/>
</dbReference>
<evidence type="ECO:0000259" key="5">
    <source>
        <dbReference type="Pfam" id="PF00725"/>
    </source>
</evidence>
<dbReference type="PANTHER" id="PTHR48075:SF3">
    <property type="entry name" value="3-HYDROXYACYL-COA DEHYDROGENASE"/>
    <property type="match status" value="1"/>
</dbReference>
<feature type="domain" description="3-hydroxyacyl-CoA dehydrogenase C-terminal" evidence="5">
    <location>
        <begin position="189"/>
        <end position="286"/>
    </location>
</feature>
<reference evidence="7 8" key="1">
    <citation type="journal article" date="2010" name="Stand. Genomic Sci.">
        <title>Complete genome sequence of Segniliparus rotundus type strain (CDC 1076).</title>
        <authorList>
            <person name="Sikorski J."/>
            <person name="Lapidus A."/>
            <person name="Copeland A."/>
            <person name="Misra M."/>
            <person name="Glavina Del Rio T."/>
            <person name="Nolan M."/>
            <person name="Lucas S."/>
            <person name="Chen F."/>
            <person name="Tice H."/>
            <person name="Cheng J.F."/>
            <person name="Jando M."/>
            <person name="Schneider S."/>
            <person name="Bruce D."/>
            <person name="Goodwin L."/>
            <person name="Pitluck S."/>
            <person name="Liolios K."/>
            <person name="Mikhailova N."/>
            <person name="Pati A."/>
            <person name="Ivanova N."/>
            <person name="Mavromatis K."/>
            <person name="Chen A."/>
            <person name="Palaniappan K."/>
            <person name="Chertkov O."/>
            <person name="Land M."/>
            <person name="Hauser L."/>
            <person name="Chang Y.J."/>
            <person name="Jeffries C.D."/>
            <person name="Brettin T."/>
            <person name="Detter J.C."/>
            <person name="Han C."/>
            <person name="Rohde M."/>
            <person name="Goker M."/>
            <person name="Bristow J."/>
            <person name="Eisen J.A."/>
            <person name="Markowitz V."/>
            <person name="Hugenholtz P."/>
            <person name="Kyrpides N.C."/>
            <person name="Klenk H.P."/>
        </authorList>
    </citation>
    <scope>NUCLEOTIDE SEQUENCE [LARGE SCALE GENOMIC DNA]</scope>
    <source>
        <strain evidence="8">ATCC BAA-972 / CDC 1076 / CIP 108378 / DSM 44985 / JCM 13578</strain>
    </source>
</reference>
<dbReference type="SUPFAM" id="SSF51735">
    <property type="entry name" value="NAD(P)-binding Rossmann-fold domains"/>
    <property type="match status" value="1"/>
</dbReference>
<keyword evidence="8" id="KW-1185">Reference proteome</keyword>
<dbReference type="HOGENOM" id="CLU_009834_2_0_11"/>
<dbReference type="RefSeq" id="WP_013139409.1">
    <property type="nucleotide sequence ID" value="NC_014168.1"/>
</dbReference>
<proteinExistence type="inferred from homology"/>
<dbReference type="AlphaFoldDB" id="D6ZBK8"/>
<protein>
    <submittedName>
        <fullName evidence="7">3-hydroxyacyl-CoA dehydrogenase NAD-binding protein</fullName>
    </submittedName>
</protein>
<dbReference type="InterPro" id="IPR022694">
    <property type="entry name" value="3-OHacyl-CoA_DH"/>
</dbReference>
<evidence type="ECO:0000259" key="6">
    <source>
        <dbReference type="Pfam" id="PF02737"/>
    </source>
</evidence>
<dbReference type="PANTHER" id="PTHR48075">
    <property type="entry name" value="3-HYDROXYACYL-COA DEHYDROGENASE FAMILY PROTEIN"/>
    <property type="match status" value="1"/>
</dbReference>
<evidence type="ECO:0000313" key="8">
    <source>
        <dbReference type="Proteomes" id="UP000002247"/>
    </source>
</evidence>
<evidence type="ECO:0000256" key="4">
    <source>
        <dbReference type="PIRSR" id="PIRSR000105-1"/>
    </source>
</evidence>
<evidence type="ECO:0000256" key="2">
    <source>
        <dbReference type="ARBA" id="ARBA00009463"/>
    </source>
</evidence>
<dbReference type="InterPro" id="IPR006108">
    <property type="entry name" value="3HC_DH_C"/>
</dbReference>
<gene>
    <name evidence="7" type="ordered locus">Srot_2523</name>
</gene>
<dbReference type="GO" id="GO:0006631">
    <property type="term" value="P:fatty acid metabolic process"/>
    <property type="evidence" value="ECO:0007669"/>
    <property type="project" value="InterPro"/>
</dbReference>
<dbReference type="PIRSF" id="PIRSF000105">
    <property type="entry name" value="HCDH"/>
    <property type="match status" value="1"/>
</dbReference>
<dbReference type="SUPFAM" id="SSF48179">
    <property type="entry name" value="6-phosphogluconate dehydrogenase C-terminal domain-like"/>
    <property type="match status" value="1"/>
</dbReference>
<accession>D6ZBK8</accession>
<evidence type="ECO:0000313" key="7">
    <source>
        <dbReference type="EMBL" id="ADG98960.1"/>
    </source>
</evidence>
<name>D6ZBK8_SEGRD</name>
<dbReference type="Gene3D" id="3.40.50.720">
    <property type="entry name" value="NAD(P)-binding Rossmann-like Domain"/>
    <property type="match status" value="1"/>
</dbReference>
<dbReference type="InterPro" id="IPR036291">
    <property type="entry name" value="NAD(P)-bd_dom_sf"/>
</dbReference>
<dbReference type="STRING" id="640132.Srot_2523"/>
<dbReference type="InterPro" id="IPR013328">
    <property type="entry name" value="6PGD_dom2"/>
</dbReference>
<keyword evidence="3" id="KW-0560">Oxidoreductase</keyword>
<sequence length="286" mass="31885">MERNIPTRISQRPMTVIGGGTLGRAIAFAHAVKGTRVRIYDPDKATRESAAAFIAERRQSLSASQDSSFGEVSTTSELDEALREAWFVVEAVPERRDLKIDVLGDLDEEAEPDAIIGTNSTTLPSRMLIEKVRNPERLLNIHYYRPPECPAVDLMSCGRTHRSVIDFLLKILPRYGLRPFETKADSSAFIPVRLWTAVKREAMSILAEGLATPAEIDEMTYAAGYAPRGKGIFRRMDRNGLDVALDIENQALERDPSLPTAARDVLRRYVKAGKLGKKSGEGFYKY</sequence>
<feature type="domain" description="3-hydroxyacyl-CoA dehydrogenase NAD binding" evidence="6">
    <location>
        <begin position="15"/>
        <end position="180"/>
    </location>
</feature>
<dbReference type="InterPro" id="IPR006176">
    <property type="entry name" value="3-OHacyl-CoA_DH_NAD-bd"/>
</dbReference>
<comment type="similarity">
    <text evidence="2">Belongs to the 3-hydroxyacyl-CoA dehydrogenase family.</text>
</comment>
<evidence type="ECO:0000256" key="1">
    <source>
        <dbReference type="ARBA" id="ARBA00005086"/>
    </source>
</evidence>
<dbReference type="InterPro" id="IPR008927">
    <property type="entry name" value="6-PGluconate_DH-like_C_sf"/>
</dbReference>
<dbReference type="EMBL" id="CP001958">
    <property type="protein sequence ID" value="ADG98960.1"/>
    <property type="molecule type" value="Genomic_DNA"/>
</dbReference>
<dbReference type="Pfam" id="PF02737">
    <property type="entry name" value="3HCDH_N"/>
    <property type="match status" value="1"/>
</dbReference>
<evidence type="ECO:0000256" key="3">
    <source>
        <dbReference type="ARBA" id="ARBA00023002"/>
    </source>
</evidence>